<dbReference type="Proteomes" id="UP000230069">
    <property type="component" value="Unassembled WGS sequence"/>
</dbReference>
<evidence type="ECO:0000313" key="3">
    <source>
        <dbReference type="EMBL" id="PIA33953.1"/>
    </source>
</evidence>
<evidence type="ECO:0000313" key="2">
    <source>
        <dbReference type="EMBL" id="PIA33947.1"/>
    </source>
</evidence>
<dbReference type="EMBL" id="KZ305056">
    <property type="protein sequence ID" value="PIA33947.1"/>
    <property type="molecule type" value="Genomic_DNA"/>
</dbReference>
<keyword evidence="4" id="KW-1185">Reference proteome</keyword>
<accession>A0A2G5CSW0</accession>
<evidence type="ECO:0000256" key="1">
    <source>
        <dbReference type="SAM" id="SignalP"/>
    </source>
</evidence>
<proteinExistence type="predicted"/>
<reference evidence="2 4" key="1">
    <citation type="submission" date="2017-09" db="EMBL/GenBank/DDBJ databases">
        <title>WGS assembly of Aquilegia coerulea Goldsmith.</title>
        <authorList>
            <person name="Hodges S."/>
            <person name="Kramer E."/>
            <person name="Nordborg M."/>
            <person name="Tomkins J."/>
            <person name="Borevitz J."/>
            <person name="Derieg N."/>
            <person name="Yan J."/>
            <person name="Mihaltcheva S."/>
            <person name="Hayes R.D."/>
            <person name="Rokhsar D."/>
        </authorList>
    </citation>
    <scope>NUCLEOTIDE SEQUENCE [LARGE SCALE GENOMIC DNA]</scope>
    <source>
        <strain evidence="4">cv. Goldsmith</strain>
    </source>
</reference>
<dbReference type="AlphaFoldDB" id="A0A2G5CSW0"/>
<gene>
    <name evidence="2" type="ORF">AQUCO_03900068v1</name>
    <name evidence="3" type="ORF">AQUCO_03900074v1</name>
</gene>
<dbReference type="EMBL" id="KZ305056">
    <property type="protein sequence ID" value="PIA33953.1"/>
    <property type="molecule type" value="Genomic_DNA"/>
</dbReference>
<feature type="chain" id="PRO_5013516573" description="Thionin-like protein" evidence="1">
    <location>
        <begin position="27"/>
        <end position="72"/>
    </location>
</feature>
<protein>
    <recommendedName>
        <fullName evidence="5">Thionin-like protein</fullName>
    </recommendedName>
</protein>
<sequence length="72" mass="7536">MEGNGLKAVLIVMMLMMGMFASQTSAIDTSECVNICATVCPHVGKKPARLIGACGVCVAWCLVTGGDEMKNK</sequence>
<evidence type="ECO:0000313" key="4">
    <source>
        <dbReference type="Proteomes" id="UP000230069"/>
    </source>
</evidence>
<evidence type="ECO:0008006" key="5">
    <source>
        <dbReference type="Google" id="ProtNLM"/>
    </source>
</evidence>
<organism evidence="2 4">
    <name type="scientific">Aquilegia coerulea</name>
    <name type="common">Rocky mountain columbine</name>
    <dbReference type="NCBI Taxonomy" id="218851"/>
    <lineage>
        <taxon>Eukaryota</taxon>
        <taxon>Viridiplantae</taxon>
        <taxon>Streptophyta</taxon>
        <taxon>Embryophyta</taxon>
        <taxon>Tracheophyta</taxon>
        <taxon>Spermatophyta</taxon>
        <taxon>Magnoliopsida</taxon>
        <taxon>Ranunculales</taxon>
        <taxon>Ranunculaceae</taxon>
        <taxon>Thalictroideae</taxon>
        <taxon>Aquilegia</taxon>
    </lineage>
</organism>
<feature type="signal peptide" evidence="1">
    <location>
        <begin position="1"/>
        <end position="26"/>
    </location>
</feature>
<name>A0A2G5CSW0_AQUCA</name>
<keyword evidence="1" id="KW-0732">Signal</keyword>